<keyword evidence="5" id="KW-1185">Reference proteome</keyword>
<dbReference type="EMBL" id="CAMXCT010002323">
    <property type="protein sequence ID" value="CAI3997325.1"/>
    <property type="molecule type" value="Genomic_DNA"/>
</dbReference>
<dbReference type="EMBL" id="CAMXCT030002323">
    <property type="protein sequence ID" value="CAL4784637.1"/>
    <property type="molecule type" value="Genomic_DNA"/>
</dbReference>
<dbReference type="Pfam" id="PF13759">
    <property type="entry name" value="2OG-FeII_Oxy_5"/>
    <property type="match status" value="1"/>
</dbReference>
<gene>
    <name evidence="3" type="ORF">C1SCF055_LOCUS23715</name>
</gene>
<feature type="chain" id="PRO_5043272448" evidence="2">
    <location>
        <begin position="18"/>
        <end position="584"/>
    </location>
</feature>
<proteinExistence type="predicted"/>
<dbReference type="AlphaFoldDB" id="A0A9P1G4B2"/>
<keyword evidence="2" id="KW-0732">Signal</keyword>
<evidence type="ECO:0000313" key="3">
    <source>
        <dbReference type="EMBL" id="CAI3997325.1"/>
    </source>
</evidence>
<feature type="compositionally biased region" description="Low complexity" evidence="1">
    <location>
        <begin position="52"/>
        <end position="66"/>
    </location>
</feature>
<dbReference type="EMBL" id="CAMXCT020002323">
    <property type="protein sequence ID" value="CAL1150700.1"/>
    <property type="molecule type" value="Genomic_DNA"/>
</dbReference>
<reference evidence="4 5" key="2">
    <citation type="submission" date="2024-05" db="EMBL/GenBank/DDBJ databases">
        <authorList>
            <person name="Chen Y."/>
            <person name="Shah S."/>
            <person name="Dougan E. K."/>
            <person name="Thang M."/>
            <person name="Chan C."/>
        </authorList>
    </citation>
    <scope>NUCLEOTIDE SEQUENCE [LARGE SCALE GENOMIC DNA]</scope>
</reference>
<evidence type="ECO:0000256" key="1">
    <source>
        <dbReference type="SAM" id="MobiDB-lite"/>
    </source>
</evidence>
<evidence type="ECO:0000256" key="2">
    <source>
        <dbReference type="SAM" id="SignalP"/>
    </source>
</evidence>
<dbReference type="InterPro" id="IPR012668">
    <property type="entry name" value="CHP02466"/>
</dbReference>
<name>A0A9P1G4B2_9DINO</name>
<dbReference type="Proteomes" id="UP001152797">
    <property type="component" value="Unassembled WGS sequence"/>
</dbReference>
<dbReference type="Gene3D" id="2.60.120.620">
    <property type="entry name" value="q2cbj1_9rhob like domain"/>
    <property type="match status" value="1"/>
</dbReference>
<accession>A0A9P1G4B2</accession>
<reference evidence="3" key="1">
    <citation type="submission" date="2022-10" db="EMBL/GenBank/DDBJ databases">
        <authorList>
            <person name="Chen Y."/>
            <person name="Dougan E. K."/>
            <person name="Chan C."/>
            <person name="Rhodes N."/>
            <person name="Thang M."/>
        </authorList>
    </citation>
    <scope>NUCLEOTIDE SEQUENCE</scope>
</reference>
<evidence type="ECO:0000313" key="4">
    <source>
        <dbReference type="EMBL" id="CAL4784637.1"/>
    </source>
</evidence>
<sequence length="584" mass="64067">MAQFLLVLLARLGAMDGNRLGGPCSSRGSTAERPADLLRAAVDEASLEAAELAPAASDARPSRPSLTPLPLPPNRWDPTAARAASAASAAAKAIASAAKDAAEGASAALKDVGVAGVPDATPSGTPSLGLSEEVAALVKAARAKEWRPDPKAEISAERGDQSAFLRREAHRRWQNYFKMAANRLEAPRTGDAVEEYHLLYEVINQIIAGLQLAADASQGRGSELSRGFAHVSQLLRVLEHRSRGTAFENEDFLHQAYATASLGCGNRPFEDRFCDRAQLQRWLRANDTSLDRSEEVAEFEDSWLKYLDLGFAKGLWRKLSDQSQTFNPSEDEEKRSLWQLFPTYIMAKDLRQMFSSSGPVCRACRHLTAVVLEKYHQFRAANFADPSKPDEVNNAFFTWQLTHHAEQSAEKGQAFWPELYGDATFRQLKSLVKTSCVEYLQEIYSSTFSSSDFDSLELSIWASVTSPAAESMGLAFHDHPLSLLSGVFYADAGGDTLRDRTPTVFADPRGTVAFRYAAAGRWEPVAPFHRLAYSHARTGLSLVFPSWLVHGVAPHHGPRERVVFAYNLHTSPGSTLASWARTTL</sequence>
<organism evidence="3">
    <name type="scientific">Cladocopium goreaui</name>
    <dbReference type="NCBI Taxonomy" id="2562237"/>
    <lineage>
        <taxon>Eukaryota</taxon>
        <taxon>Sar</taxon>
        <taxon>Alveolata</taxon>
        <taxon>Dinophyceae</taxon>
        <taxon>Suessiales</taxon>
        <taxon>Symbiodiniaceae</taxon>
        <taxon>Cladocopium</taxon>
    </lineage>
</organism>
<evidence type="ECO:0000313" key="5">
    <source>
        <dbReference type="Proteomes" id="UP001152797"/>
    </source>
</evidence>
<feature type="signal peptide" evidence="2">
    <location>
        <begin position="1"/>
        <end position="17"/>
    </location>
</feature>
<dbReference type="OrthoDB" id="429380at2759"/>
<protein>
    <submittedName>
        <fullName evidence="3">Uncharacterized protein</fullName>
    </submittedName>
</protein>
<comment type="caution">
    <text evidence="3">The sequence shown here is derived from an EMBL/GenBank/DDBJ whole genome shotgun (WGS) entry which is preliminary data.</text>
</comment>
<feature type="region of interest" description="Disordered" evidence="1">
    <location>
        <begin position="52"/>
        <end position="74"/>
    </location>
</feature>